<dbReference type="EMBL" id="AGFR01000003">
    <property type="protein sequence ID" value="EHD14283.1"/>
    <property type="molecule type" value="Genomic_DNA"/>
</dbReference>
<evidence type="ECO:0000256" key="1">
    <source>
        <dbReference type="ARBA" id="ARBA00001974"/>
    </source>
</evidence>
<dbReference type="FunFam" id="3.30.390.30:FF:000006">
    <property type="entry name" value="Nitrite reductase large subunit"/>
    <property type="match status" value="1"/>
</dbReference>
<dbReference type="UniPathway" id="UPA00653"/>
<dbReference type="InterPro" id="IPR052034">
    <property type="entry name" value="NasD-like"/>
</dbReference>
<dbReference type="GO" id="GO:0050660">
    <property type="term" value="F:flavin adenine dinucleotide binding"/>
    <property type="evidence" value="ECO:0007669"/>
    <property type="project" value="UniProtKB-UniRule"/>
</dbReference>
<evidence type="ECO:0000256" key="8">
    <source>
        <dbReference type="ARBA" id="ARBA00022723"/>
    </source>
</evidence>
<dbReference type="InterPro" id="IPR007419">
    <property type="entry name" value="BFD-like_2Fe2S-bd_dom"/>
</dbReference>
<dbReference type="eggNOG" id="COG1251">
    <property type="taxonomic scope" value="Bacteria"/>
</dbReference>
<dbReference type="InterPro" id="IPR041854">
    <property type="entry name" value="BFD-like_2Fe2S-bd_dom_sf"/>
</dbReference>
<dbReference type="GO" id="GO:0051537">
    <property type="term" value="F:2 iron, 2 sulfur cluster binding"/>
    <property type="evidence" value="ECO:0007669"/>
    <property type="project" value="UniProtKB-KW"/>
</dbReference>
<dbReference type="InterPro" id="IPR005117">
    <property type="entry name" value="NiRdtase/SiRdtase_haem-b_fer"/>
</dbReference>
<keyword evidence="5 17" id="KW-0349">Heme</keyword>
<keyword evidence="10 23" id="KW-0560">Oxidoreductase</keyword>
<dbReference type="CDD" id="cd19943">
    <property type="entry name" value="NirB_Fer2_BFD-like_1"/>
    <property type="match status" value="1"/>
</dbReference>
<dbReference type="PANTHER" id="PTHR43809">
    <property type="entry name" value="NITRITE REDUCTASE (NADH) LARGE SUBUNIT"/>
    <property type="match status" value="1"/>
</dbReference>
<dbReference type="STRING" id="1088868.CIN_02150"/>
<dbReference type="GO" id="GO:0051539">
    <property type="term" value="F:4 iron, 4 sulfur cluster binding"/>
    <property type="evidence" value="ECO:0007669"/>
    <property type="project" value="UniProtKB-KW"/>
</dbReference>
<feature type="domain" description="NADH-rubredoxin oxidoreductase C-terminal" evidence="22">
    <location>
        <begin position="320"/>
        <end position="389"/>
    </location>
</feature>
<dbReference type="Gene3D" id="3.50.50.60">
    <property type="entry name" value="FAD/NAD(P)-binding domain"/>
    <property type="match status" value="2"/>
</dbReference>
<feature type="binding site" evidence="17">
    <location>
        <position position="639"/>
    </location>
    <ligand>
        <name>[4Fe-4S] cluster</name>
        <dbReference type="ChEBI" id="CHEBI:49883"/>
    </ligand>
</feature>
<dbReference type="PIRSF" id="PIRSF037149">
    <property type="entry name" value="NirB"/>
    <property type="match status" value="1"/>
</dbReference>
<dbReference type="Gene3D" id="3.90.480.20">
    <property type="match status" value="1"/>
</dbReference>
<feature type="domain" description="BFD-like [2Fe-2S]-binding" evidence="20">
    <location>
        <begin position="422"/>
        <end position="469"/>
    </location>
</feature>
<dbReference type="FunFam" id="3.30.413.10:FF:000007">
    <property type="entry name" value="Nitrite reductase [NAD(P)H] large subunit"/>
    <property type="match status" value="1"/>
</dbReference>
<proteinExistence type="inferred from homology"/>
<evidence type="ECO:0000259" key="18">
    <source>
        <dbReference type="Pfam" id="PF01077"/>
    </source>
</evidence>
<evidence type="ECO:0000313" key="24">
    <source>
        <dbReference type="Proteomes" id="UP000005939"/>
    </source>
</evidence>
<keyword evidence="11 17" id="KW-0408">Iron</keyword>
<name>G6EXP5_9PROT</name>
<dbReference type="PANTHER" id="PTHR43809:SF1">
    <property type="entry name" value="NITRITE REDUCTASE (NADH) LARGE SUBUNIT"/>
    <property type="match status" value="1"/>
</dbReference>
<dbReference type="PATRIC" id="fig|1088868.3.peg.214"/>
<dbReference type="GO" id="GO:0046872">
    <property type="term" value="F:metal ion binding"/>
    <property type="evidence" value="ECO:0007669"/>
    <property type="project" value="UniProtKB-KW"/>
</dbReference>
<dbReference type="FunFam" id="1.10.10.1100:FF:000002">
    <property type="entry name" value="Nitrite reductase large subunit"/>
    <property type="match status" value="1"/>
</dbReference>
<evidence type="ECO:0000313" key="23">
    <source>
        <dbReference type="EMBL" id="EHD14283.1"/>
    </source>
</evidence>
<evidence type="ECO:0000256" key="4">
    <source>
        <dbReference type="ARBA" id="ARBA00022485"/>
    </source>
</evidence>
<dbReference type="InterPro" id="IPR045854">
    <property type="entry name" value="NO2/SO3_Rdtase_4Fe4S_sf"/>
</dbReference>
<keyword evidence="12 17" id="KW-0411">Iron-sulfur</keyword>
<dbReference type="Pfam" id="PF01077">
    <property type="entry name" value="NIR_SIR"/>
    <property type="match status" value="1"/>
</dbReference>
<dbReference type="EC" id="1.7.1.4" evidence="23"/>
<comment type="pathway">
    <text evidence="2">Nitrogen metabolism; nitrate reduction (assimilation).</text>
</comment>
<dbReference type="InterPro" id="IPR041575">
    <property type="entry name" value="Rubredoxin_C"/>
</dbReference>
<evidence type="ECO:0000256" key="11">
    <source>
        <dbReference type="ARBA" id="ARBA00023004"/>
    </source>
</evidence>
<dbReference type="PRINTS" id="PR00368">
    <property type="entry name" value="FADPNR"/>
</dbReference>
<evidence type="ECO:0000256" key="17">
    <source>
        <dbReference type="PIRSR" id="PIRSR037149-1"/>
    </source>
</evidence>
<evidence type="ECO:0000259" key="20">
    <source>
        <dbReference type="Pfam" id="PF04324"/>
    </source>
</evidence>
<dbReference type="GO" id="GO:0050661">
    <property type="term" value="F:NADP binding"/>
    <property type="evidence" value="ECO:0007669"/>
    <property type="project" value="UniProtKB-UniRule"/>
</dbReference>
<comment type="cofactor">
    <cofactor evidence="1 16">
        <name>FAD</name>
        <dbReference type="ChEBI" id="CHEBI:57692"/>
    </cofactor>
</comment>
<evidence type="ECO:0000256" key="15">
    <source>
        <dbReference type="ARBA" id="ARBA00064211"/>
    </source>
</evidence>
<evidence type="ECO:0000259" key="21">
    <source>
        <dbReference type="Pfam" id="PF07992"/>
    </source>
</evidence>
<feature type="binding site" evidence="17">
    <location>
        <position position="679"/>
    </location>
    <ligand>
        <name>[4Fe-4S] cluster</name>
        <dbReference type="ChEBI" id="CHEBI:49883"/>
    </ligand>
</feature>
<dbReference type="Gene3D" id="1.10.10.1100">
    <property type="entry name" value="BFD-like [2Fe-2S]-binding domain"/>
    <property type="match status" value="1"/>
</dbReference>
<dbReference type="GO" id="GO:0015980">
    <property type="term" value="P:energy derivation by oxidation of organic compounds"/>
    <property type="evidence" value="ECO:0007669"/>
    <property type="project" value="UniProtKB-ARBA"/>
</dbReference>
<dbReference type="OrthoDB" id="9768666at2"/>
<evidence type="ECO:0000256" key="6">
    <source>
        <dbReference type="ARBA" id="ARBA00022630"/>
    </source>
</evidence>
<dbReference type="RefSeq" id="WP_008853205.1">
    <property type="nucleotide sequence ID" value="NZ_AGFR01000003.1"/>
</dbReference>
<reference evidence="23 24" key="1">
    <citation type="submission" date="2011-10" db="EMBL/GenBank/DDBJ databases">
        <title>Genome Sequence of Commensalibacter intestini A911, isolated from Drosophila gut.</title>
        <authorList>
            <person name="Lee W.-J."/>
            <person name="Kim E.-K."/>
        </authorList>
    </citation>
    <scope>NUCLEOTIDE SEQUENCE [LARGE SCALE GENOMIC DNA]</scope>
    <source>
        <strain evidence="23 24">A911</strain>
    </source>
</reference>
<dbReference type="NCBIfam" id="NF011565">
    <property type="entry name" value="PRK14989.1"/>
    <property type="match status" value="1"/>
</dbReference>
<evidence type="ECO:0000256" key="16">
    <source>
        <dbReference type="PIRNR" id="PIRNR037149"/>
    </source>
</evidence>
<dbReference type="FunFam" id="3.50.50.60:FF:000033">
    <property type="entry name" value="Nitrite reductase [NAD(P)H], large subunit"/>
    <property type="match status" value="1"/>
</dbReference>
<dbReference type="SUPFAM" id="SSF55124">
    <property type="entry name" value="Nitrite/Sulfite reductase N-terminal domain-like"/>
    <property type="match status" value="1"/>
</dbReference>
<keyword evidence="6 16" id="KW-0285">Flavoprotein</keyword>
<dbReference type="InterPro" id="IPR006066">
    <property type="entry name" value="NO2/SO3_Rdtase_FeS/sirohaem_BS"/>
</dbReference>
<comment type="subunit">
    <text evidence="15">Homodimer which associates with NirD.</text>
</comment>
<feature type="binding site" evidence="17">
    <location>
        <position position="683"/>
    </location>
    <ligand>
        <name>[4Fe-4S] cluster</name>
        <dbReference type="ChEBI" id="CHEBI:49883"/>
    </ligand>
</feature>
<keyword evidence="4 17" id="KW-0004">4Fe-4S</keyword>
<evidence type="ECO:0000259" key="22">
    <source>
        <dbReference type="Pfam" id="PF18267"/>
    </source>
</evidence>
<keyword evidence="9 16" id="KW-0274">FAD</keyword>
<evidence type="ECO:0000256" key="9">
    <source>
        <dbReference type="ARBA" id="ARBA00022827"/>
    </source>
</evidence>
<comment type="cofactor">
    <cofactor evidence="17">
        <name>[4Fe-4S] cluster</name>
        <dbReference type="ChEBI" id="CHEBI:49883"/>
    </cofactor>
    <text evidence="17">Binds 1 [4Fe-4S] cluster per subunit.</text>
</comment>
<dbReference type="InterPro" id="IPR023753">
    <property type="entry name" value="FAD/NAD-binding_dom"/>
</dbReference>
<dbReference type="PRINTS" id="PR00411">
    <property type="entry name" value="PNDRDTASEI"/>
</dbReference>
<dbReference type="InterPro" id="IPR006067">
    <property type="entry name" value="NO2/SO3_Rdtase_4Fe4S_dom"/>
</dbReference>
<dbReference type="NCBIfam" id="TIGR02374">
    <property type="entry name" value="nitri_red_nirB"/>
    <property type="match status" value="1"/>
</dbReference>
<evidence type="ECO:0000256" key="7">
    <source>
        <dbReference type="ARBA" id="ARBA00022714"/>
    </source>
</evidence>
<sequence length="837" mass="91673">MDPIRLVIIGNGMVGHKFVEELSNKADISQFNVTIFCAEPHVAYDRVHLSSYFLDYQASSLSLVVQGFYEDNKVNLLLGEEATVIDCQKKEVHGASGKIVPYDKLIIATGSHVFVPPIPGSDGKDCFVYRTLTDLDAISACAKRSKRGAVVGGGLLGLEAAGALRNLNVETHVVEFAPVLMAEQLDKMGGDLLRKKIEAMGITIHTQKNTKQIIDTDHGKAMEFADGSSLELDFIVFATGIRPNDALAKKSNLTLGTRGGIQINEYCQTSDPNIYAIGECAVWNGKVFGLVAPGYKMAQIAISHLLGKEVDPFIGADMSAKLKLLGVDVGSIGDAKGITPNANSYVYLDEKAEIYKRLIVSEDNTKLLGAVLVGDTSDYGNLLQLMLNQMDLPEHPDALILPSYTGSKPVLGVDSLPDSATICSCLDVSKREIVEAVQAGCHTVDAIKATTKAGTGCGGCIPMITQVLNAELSKQGIEVKKQLCEHFAYTRQELYHLIKVGKIKTFQELLKKHGQGYGCEICKPTAASLLASCWNEYILKPELVSLQETNDSFLGNLQKDGTYSVIPRSAGGEITPDGLIAVGQIAKKYNLYSKITGSQRIALFGAKLHELPDIWKALIAAGFETGHAYAKALRMAKTCVGSEWCRYGVGDSVAFGVEIENRYKGIRTPHKVKIGVSGCTRECSEAQGKDIGLIATDKGWNLYVCGNGGMTPRHADLLASNLDRETALKYMDRFMMFYIRTADKLQRTSVWLQTLDGGIDYVRSVVIDDKLGINAELEQDITELREQFKCEWKETVENPEYQKRFTHFVNSDAPDENVQMVSERQQHRPAKPEERIF</sequence>
<feature type="domain" description="Nitrite/sulphite reductase 4Fe-4S" evidence="18">
    <location>
        <begin position="631"/>
        <end position="766"/>
    </location>
</feature>
<dbReference type="AlphaFoldDB" id="G6EXP5"/>
<dbReference type="InterPro" id="IPR012744">
    <property type="entry name" value="Nitri_red_NirB"/>
</dbReference>
<evidence type="ECO:0000259" key="19">
    <source>
        <dbReference type="Pfam" id="PF03460"/>
    </source>
</evidence>
<feature type="binding site" description="axial binding residue" evidence="17">
    <location>
        <position position="683"/>
    </location>
    <ligand>
        <name>siroheme</name>
        <dbReference type="ChEBI" id="CHEBI:60052"/>
    </ligand>
    <ligandPart>
        <name>Fe</name>
        <dbReference type="ChEBI" id="CHEBI:18248"/>
    </ligandPart>
</feature>
<dbReference type="CDD" id="cd19944">
    <property type="entry name" value="NirB_Fer2_BFD-like_2"/>
    <property type="match status" value="1"/>
</dbReference>
<feature type="binding site" evidence="17">
    <location>
        <position position="645"/>
    </location>
    <ligand>
        <name>[4Fe-4S] cluster</name>
        <dbReference type="ChEBI" id="CHEBI:49883"/>
    </ligand>
</feature>
<dbReference type="GO" id="GO:0042128">
    <property type="term" value="P:nitrate assimilation"/>
    <property type="evidence" value="ECO:0007669"/>
    <property type="project" value="UniProtKB-UniRule"/>
</dbReference>
<keyword evidence="7" id="KW-0001">2Fe-2S</keyword>
<dbReference type="InterPro" id="IPR017121">
    <property type="entry name" value="Nitrite_Rdtase_lsu"/>
</dbReference>
<dbReference type="InterPro" id="IPR036188">
    <property type="entry name" value="FAD/NAD-bd_sf"/>
</dbReference>
<protein>
    <submittedName>
        <fullName evidence="23">Nitrite reductase (NAD(P)H), large subunit</fullName>
        <ecNumber evidence="23">1.7.1.4</ecNumber>
    </submittedName>
</protein>
<keyword evidence="13 16" id="KW-0534">Nitrate assimilation</keyword>
<dbReference type="GO" id="GO:0020037">
    <property type="term" value="F:heme binding"/>
    <property type="evidence" value="ECO:0007669"/>
    <property type="project" value="InterPro"/>
</dbReference>
<organism evidence="23 24">
    <name type="scientific">Commensalibacter intestini A911</name>
    <dbReference type="NCBI Taxonomy" id="1088868"/>
    <lineage>
        <taxon>Bacteria</taxon>
        <taxon>Pseudomonadati</taxon>
        <taxon>Pseudomonadota</taxon>
        <taxon>Alphaproteobacteria</taxon>
        <taxon>Acetobacterales</taxon>
        <taxon>Acetobacteraceae</taxon>
    </lineage>
</organism>
<comment type="caution">
    <text evidence="23">The sequence shown here is derived from an EMBL/GenBank/DDBJ whole genome shotgun (WGS) entry which is preliminary data.</text>
</comment>
<feature type="domain" description="Nitrite/Sulfite reductase ferredoxin-like" evidence="19">
    <location>
        <begin position="558"/>
        <end position="620"/>
    </location>
</feature>
<dbReference type="Pfam" id="PF07992">
    <property type="entry name" value="Pyr_redox_2"/>
    <property type="match status" value="1"/>
</dbReference>
<gene>
    <name evidence="23" type="ORF">CIN_02150</name>
</gene>
<dbReference type="PROSITE" id="PS00365">
    <property type="entry name" value="NIR_SIR"/>
    <property type="match status" value="1"/>
</dbReference>
<dbReference type="Proteomes" id="UP000005939">
    <property type="component" value="Unassembled WGS sequence"/>
</dbReference>
<dbReference type="InterPro" id="IPR016156">
    <property type="entry name" value="FAD/NAD-linked_Rdtase_dimer_sf"/>
</dbReference>
<evidence type="ECO:0000256" key="10">
    <source>
        <dbReference type="ARBA" id="ARBA00023002"/>
    </source>
</evidence>
<dbReference type="Pfam" id="PF18267">
    <property type="entry name" value="Rubredoxin_C"/>
    <property type="match status" value="1"/>
</dbReference>
<evidence type="ECO:0000256" key="12">
    <source>
        <dbReference type="ARBA" id="ARBA00023014"/>
    </source>
</evidence>
<evidence type="ECO:0000256" key="13">
    <source>
        <dbReference type="ARBA" id="ARBA00023063"/>
    </source>
</evidence>
<dbReference type="Gene3D" id="3.30.413.10">
    <property type="entry name" value="Sulfite Reductase Hemoprotein, domain 1"/>
    <property type="match status" value="1"/>
</dbReference>
<dbReference type="Pfam" id="PF04324">
    <property type="entry name" value="Fer2_BFD"/>
    <property type="match status" value="1"/>
</dbReference>
<evidence type="ECO:0000256" key="14">
    <source>
        <dbReference type="ARBA" id="ARBA00034078"/>
    </source>
</evidence>
<feature type="domain" description="FAD/NAD(P)-binding" evidence="21">
    <location>
        <begin position="5"/>
        <end position="302"/>
    </location>
</feature>
<dbReference type="PRINTS" id="PR00397">
    <property type="entry name" value="SIROHAEM"/>
</dbReference>
<dbReference type="GO" id="GO:0008942">
    <property type="term" value="F:nitrite reductase [NAD(P)H] activity"/>
    <property type="evidence" value="ECO:0007669"/>
    <property type="project" value="UniProtKB-EC"/>
</dbReference>
<dbReference type="Pfam" id="PF03460">
    <property type="entry name" value="NIR_SIR_ferr"/>
    <property type="match status" value="1"/>
</dbReference>
<dbReference type="Gene3D" id="3.30.390.30">
    <property type="match status" value="1"/>
</dbReference>
<comment type="cofactor">
    <cofactor evidence="14">
        <name>[2Fe-2S] cluster</name>
        <dbReference type="ChEBI" id="CHEBI:190135"/>
    </cofactor>
</comment>
<accession>G6EXP5</accession>
<dbReference type="InterPro" id="IPR036136">
    <property type="entry name" value="Nit/Sulf_reduc_fer-like_dom_sf"/>
</dbReference>
<evidence type="ECO:0000256" key="2">
    <source>
        <dbReference type="ARBA" id="ARBA00005096"/>
    </source>
</evidence>
<evidence type="ECO:0000256" key="5">
    <source>
        <dbReference type="ARBA" id="ARBA00022617"/>
    </source>
</evidence>
<dbReference type="SUPFAM" id="SSF51905">
    <property type="entry name" value="FAD/NAD(P)-binding domain"/>
    <property type="match status" value="2"/>
</dbReference>
<dbReference type="SUPFAM" id="SSF56014">
    <property type="entry name" value="Nitrite and sulphite reductase 4Fe-4S domain-like"/>
    <property type="match status" value="1"/>
</dbReference>
<comment type="cofactor">
    <cofactor evidence="17">
        <name>siroheme</name>
        <dbReference type="ChEBI" id="CHEBI:60052"/>
    </cofactor>
    <text evidence="17">Binds 1 siroheme per subunit.</text>
</comment>
<keyword evidence="8 17" id="KW-0479">Metal-binding</keyword>
<evidence type="ECO:0000256" key="3">
    <source>
        <dbReference type="ARBA" id="ARBA00010429"/>
    </source>
</evidence>
<comment type="similarity">
    <text evidence="3">Belongs to the nitrite and sulfite reductase 4Fe-4S domain family.</text>
</comment>